<organism evidence="2 3">
    <name type="scientific">Leptolyngbya foveolarum</name>
    <dbReference type="NCBI Taxonomy" id="47253"/>
    <lineage>
        <taxon>Bacteria</taxon>
        <taxon>Bacillati</taxon>
        <taxon>Cyanobacteriota</taxon>
        <taxon>Cyanophyceae</taxon>
        <taxon>Leptolyngbyales</taxon>
        <taxon>Leptolyngbyaceae</taxon>
        <taxon>Leptolyngbya group</taxon>
        <taxon>Leptolyngbya</taxon>
    </lineage>
</organism>
<reference evidence="2 3" key="2">
    <citation type="submission" date="2018-06" db="EMBL/GenBank/DDBJ databases">
        <title>Metagenomic assembly of (sub)arctic Cyanobacteria and their associated microbiome from non-axenic cultures.</title>
        <authorList>
            <person name="Baurain D."/>
        </authorList>
    </citation>
    <scope>NUCLEOTIDE SEQUENCE [LARGE SCALE GENOMIC DNA]</scope>
    <source>
        <strain evidence="2">ULC129bin1</strain>
    </source>
</reference>
<evidence type="ECO:0000259" key="1">
    <source>
        <dbReference type="Pfam" id="PF13191"/>
    </source>
</evidence>
<sequence length="416" mass="46675">MTTADDIFDQSFDNLSRLGLNEIPFTESPVDLGSETLRHVFTGRENELRQVFNQFQSRERRRILIYGRLGIGKSAFLLKVLSVLRRKRPQMLTTYISLPEDLDLATTALIALAREMGDDPWAQRQLYQMGIPTEKVLKERNAEVGGTFGITGKIGEKDLPITKPSFPTVSLETLLERSQKKYPQGIVIAIDDLDKQPPGIVRRLMHDAQGMLKGRAWFMLTGHPIGMAGDLLTTERGLFDLQVQLKELDLPTTYQMLINYLSSARFDNDCTDPKDPRCVLPFLPETAQRLCEVSSGKPRLFNRLGNMILSTAADLQADLITPEVLEQGLRQAGPTLKQRASLSIEEERVRSLLLQKGSLSDESITLNELAELGFRSFSEILPFLERLEEADLAFQQDREDAISFAPVPLPSAEGDA</sequence>
<dbReference type="SUPFAM" id="SSF52540">
    <property type="entry name" value="P-loop containing nucleoside triphosphate hydrolases"/>
    <property type="match status" value="1"/>
</dbReference>
<dbReference type="InterPro" id="IPR027417">
    <property type="entry name" value="P-loop_NTPase"/>
</dbReference>
<dbReference type="EMBL" id="QBMC01000073">
    <property type="protein sequence ID" value="PZO17024.1"/>
    <property type="molecule type" value="Genomic_DNA"/>
</dbReference>
<dbReference type="Proteomes" id="UP000249354">
    <property type="component" value="Unassembled WGS sequence"/>
</dbReference>
<comment type="caution">
    <text evidence="2">The sequence shown here is derived from an EMBL/GenBank/DDBJ whole genome shotgun (WGS) entry which is preliminary data.</text>
</comment>
<proteinExistence type="predicted"/>
<accession>A0A2W4UA30</accession>
<evidence type="ECO:0000313" key="2">
    <source>
        <dbReference type="EMBL" id="PZO17024.1"/>
    </source>
</evidence>
<protein>
    <recommendedName>
        <fullName evidence="1">Orc1-like AAA ATPase domain-containing protein</fullName>
    </recommendedName>
</protein>
<dbReference type="Gene3D" id="3.40.50.300">
    <property type="entry name" value="P-loop containing nucleotide triphosphate hydrolases"/>
    <property type="match status" value="1"/>
</dbReference>
<dbReference type="Pfam" id="PF13191">
    <property type="entry name" value="AAA_16"/>
    <property type="match status" value="1"/>
</dbReference>
<dbReference type="InterPro" id="IPR041664">
    <property type="entry name" value="AAA_16"/>
</dbReference>
<evidence type="ECO:0000313" key="3">
    <source>
        <dbReference type="Proteomes" id="UP000249354"/>
    </source>
</evidence>
<dbReference type="AlphaFoldDB" id="A0A2W4UA30"/>
<name>A0A2W4UA30_9CYAN</name>
<gene>
    <name evidence="2" type="ORF">DCF25_11770</name>
</gene>
<reference evidence="3" key="1">
    <citation type="submission" date="2018-04" db="EMBL/GenBank/DDBJ databases">
        <authorList>
            <person name="Cornet L."/>
        </authorList>
    </citation>
    <scope>NUCLEOTIDE SEQUENCE [LARGE SCALE GENOMIC DNA]</scope>
</reference>
<feature type="domain" description="Orc1-like AAA ATPase" evidence="1">
    <location>
        <begin position="41"/>
        <end position="195"/>
    </location>
</feature>